<protein>
    <submittedName>
        <fullName evidence="1">Uncharacterized protein</fullName>
    </submittedName>
</protein>
<proteinExistence type="predicted"/>
<evidence type="ECO:0000313" key="2">
    <source>
        <dbReference type="Proteomes" id="UP000221165"/>
    </source>
</evidence>
<name>A0A2C6LAX9_9APIC</name>
<dbReference type="GeneID" id="94425430"/>
<dbReference type="AlphaFoldDB" id="A0A2C6LAX9"/>
<gene>
    <name evidence="1" type="ORF">CSUI_002017</name>
</gene>
<accession>A0A2C6LAX9</accession>
<evidence type="ECO:0000313" key="1">
    <source>
        <dbReference type="EMBL" id="PHJ24126.1"/>
    </source>
</evidence>
<dbReference type="Proteomes" id="UP000221165">
    <property type="component" value="Unassembled WGS sequence"/>
</dbReference>
<sequence length="127" mass="15230">MVKHYGERKCDLIDLLNAATTSKERNRVVKQLRKFDPCPRRELDDEFEPKDCSCKKYNQTQYFMCWRCDKPKTTTVKVMWSSPKGTFLFAIRLKIICNTCYYALNSNIELQRARKENAQYYSFMKKK</sequence>
<dbReference type="EMBL" id="MIGC01000843">
    <property type="protein sequence ID" value="PHJ24126.1"/>
    <property type="molecule type" value="Genomic_DNA"/>
</dbReference>
<dbReference type="OrthoDB" id="418622at2759"/>
<comment type="caution">
    <text evidence="1">The sequence shown here is derived from an EMBL/GenBank/DDBJ whole genome shotgun (WGS) entry which is preliminary data.</text>
</comment>
<organism evidence="1 2">
    <name type="scientific">Cystoisospora suis</name>
    <dbReference type="NCBI Taxonomy" id="483139"/>
    <lineage>
        <taxon>Eukaryota</taxon>
        <taxon>Sar</taxon>
        <taxon>Alveolata</taxon>
        <taxon>Apicomplexa</taxon>
        <taxon>Conoidasida</taxon>
        <taxon>Coccidia</taxon>
        <taxon>Eucoccidiorida</taxon>
        <taxon>Eimeriorina</taxon>
        <taxon>Sarcocystidae</taxon>
        <taxon>Cystoisospora</taxon>
    </lineage>
</organism>
<dbReference type="RefSeq" id="XP_067925800.1">
    <property type="nucleotide sequence ID" value="XM_068062219.1"/>
</dbReference>
<dbReference type="VEuPathDB" id="ToxoDB:CSUI_002017"/>
<reference evidence="1 2" key="1">
    <citation type="journal article" date="2017" name="Int. J. Parasitol.">
        <title>The genome of the protozoan parasite Cystoisospora suis and a reverse vaccinology approach to identify vaccine candidates.</title>
        <authorList>
            <person name="Palmieri N."/>
            <person name="Shrestha A."/>
            <person name="Ruttkowski B."/>
            <person name="Beck T."/>
            <person name="Vogl C."/>
            <person name="Tomley F."/>
            <person name="Blake D.P."/>
            <person name="Joachim A."/>
        </authorList>
    </citation>
    <scope>NUCLEOTIDE SEQUENCE [LARGE SCALE GENOMIC DNA]</scope>
    <source>
        <strain evidence="1 2">Wien I</strain>
    </source>
</reference>
<keyword evidence="2" id="KW-1185">Reference proteome</keyword>